<keyword evidence="3" id="KW-0813">Transport</keyword>
<dbReference type="Pfam" id="PF16916">
    <property type="entry name" value="ZT_dimer"/>
    <property type="match status" value="1"/>
</dbReference>
<dbReference type="InterPro" id="IPR036837">
    <property type="entry name" value="Cation_efflux_CTD_sf"/>
</dbReference>
<evidence type="ECO:0000256" key="5">
    <source>
        <dbReference type="ARBA" id="ARBA00022692"/>
    </source>
</evidence>
<dbReference type="SUPFAM" id="SSF160240">
    <property type="entry name" value="Cation efflux protein cytoplasmic domain-like"/>
    <property type="match status" value="1"/>
</dbReference>
<feature type="domain" description="Cation efflux protein transmembrane" evidence="9">
    <location>
        <begin position="9"/>
        <end position="200"/>
    </location>
</feature>
<keyword evidence="4" id="KW-1003">Cell membrane</keyword>
<keyword evidence="12" id="KW-1185">Reference proteome</keyword>
<dbReference type="InterPro" id="IPR027469">
    <property type="entry name" value="Cation_efflux_TMD_sf"/>
</dbReference>
<dbReference type="InterPro" id="IPR002524">
    <property type="entry name" value="Cation_efflux"/>
</dbReference>
<dbReference type="GO" id="GO:0015341">
    <property type="term" value="F:zinc efflux antiporter activity"/>
    <property type="evidence" value="ECO:0007669"/>
    <property type="project" value="TreeGrafter"/>
</dbReference>
<dbReference type="FunFam" id="3.30.70.1350:FF:000002">
    <property type="entry name" value="Ferrous-iron efflux pump FieF"/>
    <property type="match status" value="1"/>
</dbReference>
<feature type="transmembrane region" description="Helical" evidence="8">
    <location>
        <begin position="172"/>
        <end position="190"/>
    </location>
</feature>
<dbReference type="GO" id="GO:0006882">
    <property type="term" value="P:intracellular zinc ion homeostasis"/>
    <property type="evidence" value="ECO:0007669"/>
    <property type="project" value="TreeGrafter"/>
</dbReference>
<evidence type="ECO:0000259" key="9">
    <source>
        <dbReference type="Pfam" id="PF01545"/>
    </source>
</evidence>
<evidence type="ECO:0000256" key="8">
    <source>
        <dbReference type="SAM" id="Phobius"/>
    </source>
</evidence>
<feature type="transmembrane region" description="Helical" evidence="8">
    <location>
        <begin position="105"/>
        <end position="125"/>
    </location>
</feature>
<dbReference type="InterPro" id="IPR050291">
    <property type="entry name" value="CDF_Transporter"/>
</dbReference>
<dbReference type="InterPro" id="IPR058533">
    <property type="entry name" value="Cation_efflux_TM"/>
</dbReference>
<protein>
    <submittedName>
        <fullName evidence="11">Cation transporter</fullName>
    </submittedName>
</protein>
<evidence type="ECO:0000259" key="10">
    <source>
        <dbReference type="Pfam" id="PF16916"/>
    </source>
</evidence>
<dbReference type="AlphaFoldDB" id="A0A3S9UZJ0"/>
<dbReference type="NCBIfam" id="TIGR01297">
    <property type="entry name" value="CDF"/>
    <property type="match status" value="1"/>
</dbReference>
<evidence type="ECO:0000256" key="6">
    <source>
        <dbReference type="ARBA" id="ARBA00022989"/>
    </source>
</evidence>
<feature type="domain" description="Cation efflux protein cytoplasmic" evidence="10">
    <location>
        <begin position="206"/>
        <end position="283"/>
    </location>
</feature>
<evidence type="ECO:0000313" key="11">
    <source>
        <dbReference type="EMBL" id="AZS15690.1"/>
    </source>
</evidence>
<evidence type="ECO:0000256" key="4">
    <source>
        <dbReference type="ARBA" id="ARBA00022475"/>
    </source>
</evidence>
<dbReference type="PANTHER" id="PTHR43840">
    <property type="entry name" value="MITOCHONDRIAL METAL TRANSPORTER 1-RELATED"/>
    <property type="match status" value="1"/>
</dbReference>
<organism evidence="11 12">
    <name type="scientific">Paenibacillus lutimineralis</name>
    <dbReference type="NCBI Taxonomy" id="2707005"/>
    <lineage>
        <taxon>Bacteria</taxon>
        <taxon>Bacillati</taxon>
        <taxon>Bacillota</taxon>
        <taxon>Bacilli</taxon>
        <taxon>Bacillales</taxon>
        <taxon>Paenibacillaceae</taxon>
        <taxon>Paenibacillus</taxon>
    </lineage>
</organism>
<feature type="transmembrane region" description="Helical" evidence="8">
    <location>
        <begin position="12"/>
        <end position="31"/>
    </location>
</feature>
<dbReference type="GO" id="GO:0015093">
    <property type="term" value="F:ferrous iron transmembrane transporter activity"/>
    <property type="evidence" value="ECO:0007669"/>
    <property type="project" value="TreeGrafter"/>
</dbReference>
<proteinExistence type="inferred from homology"/>
<evidence type="ECO:0000256" key="1">
    <source>
        <dbReference type="ARBA" id="ARBA00004651"/>
    </source>
</evidence>
<dbReference type="OrthoDB" id="9806522at2"/>
<dbReference type="SUPFAM" id="SSF161111">
    <property type="entry name" value="Cation efflux protein transmembrane domain-like"/>
    <property type="match status" value="1"/>
</dbReference>
<evidence type="ECO:0000256" key="2">
    <source>
        <dbReference type="ARBA" id="ARBA00008114"/>
    </source>
</evidence>
<feature type="transmembrane region" description="Helical" evidence="8">
    <location>
        <begin position="146"/>
        <end position="166"/>
    </location>
</feature>
<keyword evidence="6 8" id="KW-1133">Transmembrane helix</keyword>
<sequence length="302" mass="33416">MNGSRTASLSVFSNTFIVILKLIVGFLTGSVAVISEAIHSALDLVASLIAFISVRISSRAADRGHPYGHGKVENISGTIETLLIFVAGLWIIYECVQKLAHPSPVELPHLGIIVMFIGAAINFVVSMKVKRAAAETHSVAMKSNALHLLTDVYTSLGVGISLFLAALTGWTILDPLIGIVLACYIMWEAYKLMKESFPPLIDAQLSEAEEEQILQAIALYETKYIEIHDFRTRRSGPEEYIDFHLVLPSKMDIETAHQLCDNIETAIKRIFNRAQILIHVEPEHEQKHAGIHIASKINKERP</sequence>
<name>A0A3S9UZJ0_9BACL</name>
<dbReference type="FunFam" id="1.20.1510.10:FF:000001">
    <property type="entry name" value="Ferrous-iron efflux pump FieF"/>
    <property type="match status" value="1"/>
</dbReference>
<dbReference type="RefSeq" id="WP_126999579.1">
    <property type="nucleotide sequence ID" value="NZ_CP034346.1"/>
</dbReference>
<dbReference type="KEGG" id="plut:EI981_15395"/>
<dbReference type="EMBL" id="CP034346">
    <property type="protein sequence ID" value="AZS15690.1"/>
    <property type="molecule type" value="Genomic_DNA"/>
</dbReference>
<dbReference type="GO" id="GO:0005886">
    <property type="term" value="C:plasma membrane"/>
    <property type="evidence" value="ECO:0007669"/>
    <property type="project" value="UniProtKB-SubCell"/>
</dbReference>
<evidence type="ECO:0000256" key="7">
    <source>
        <dbReference type="ARBA" id="ARBA00023136"/>
    </source>
</evidence>
<dbReference type="Gene3D" id="1.20.1510.10">
    <property type="entry name" value="Cation efflux protein transmembrane domain"/>
    <property type="match status" value="1"/>
</dbReference>
<dbReference type="Proteomes" id="UP000270678">
    <property type="component" value="Chromosome"/>
</dbReference>
<dbReference type="Gene3D" id="3.30.70.1350">
    <property type="entry name" value="Cation efflux protein, cytoplasmic domain"/>
    <property type="match status" value="1"/>
</dbReference>
<keyword evidence="7 8" id="KW-0472">Membrane</keyword>
<evidence type="ECO:0000256" key="3">
    <source>
        <dbReference type="ARBA" id="ARBA00022448"/>
    </source>
</evidence>
<comment type="subcellular location">
    <subcellularLocation>
        <location evidence="1">Cell membrane</location>
        <topology evidence="1">Multi-pass membrane protein</topology>
    </subcellularLocation>
</comment>
<keyword evidence="5 8" id="KW-0812">Transmembrane</keyword>
<dbReference type="GO" id="GO:0015086">
    <property type="term" value="F:cadmium ion transmembrane transporter activity"/>
    <property type="evidence" value="ECO:0007669"/>
    <property type="project" value="TreeGrafter"/>
</dbReference>
<comment type="similarity">
    <text evidence="2">Belongs to the cation diffusion facilitator (CDF) transporter (TC 2.A.4) family.</text>
</comment>
<evidence type="ECO:0000313" key="12">
    <source>
        <dbReference type="Proteomes" id="UP000270678"/>
    </source>
</evidence>
<gene>
    <name evidence="11" type="ORF">EI981_15395</name>
</gene>
<dbReference type="PANTHER" id="PTHR43840:SF15">
    <property type="entry name" value="MITOCHONDRIAL METAL TRANSPORTER 1-RELATED"/>
    <property type="match status" value="1"/>
</dbReference>
<dbReference type="InterPro" id="IPR027470">
    <property type="entry name" value="Cation_efflux_CTD"/>
</dbReference>
<dbReference type="Pfam" id="PF01545">
    <property type="entry name" value="Cation_efflux"/>
    <property type="match status" value="1"/>
</dbReference>
<reference evidence="12" key="1">
    <citation type="submission" date="2018-12" db="EMBL/GenBank/DDBJ databases">
        <title>Complete genome sequence of Paenibacillus sp. MBLB1234.</title>
        <authorList>
            <person name="Nam Y.-D."/>
            <person name="Kang J."/>
            <person name="Chung W.-H."/>
            <person name="Park Y.S."/>
        </authorList>
    </citation>
    <scope>NUCLEOTIDE SEQUENCE [LARGE SCALE GENOMIC DNA]</scope>
    <source>
        <strain evidence="12">MBLB1234</strain>
    </source>
</reference>
<feature type="transmembrane region" description="Helical" evidence="8">
    <location>
        <begin position="75"/>
        <end position="93"/>
    </location>
</feature>
<accession>A0A3S9UZJ0</accession>
<feature type="transmembrane region" description="Helical" evidence="8">
    <location>
        <begin position="37"/>
        <end position="54"/>
    </location>
</feature>